<evidence type="ECO:0000313" key="2">
    <source>
        <dbReference type="EMBL" id="AVE25914.1"/>
    </source>
</evidence>
<name>A0A2L1KUB1_ECOLX</name>
<organism evidence="2">
    <name type="scientific">Escherichia coli</name>
    <dbReference type="NCBI Taxonomy" id="562"/>
    <lineage>
        <taxon>Bacteria</taxon>
        <taxon>Pseudomonadati</taxon>
        <taxon>Pseudomonadota</taxon>
        <taxon>Gammaproteobacteria</taxon>
        <taxon>Enterobacterales</taxon>
        <taxon>Enterobacteriaceae</taxon>
        <taxon>Escherichia</taxon>
    </lineage>
</organism>
<keyword evidence="1" id="KW-0472">Membrane</keyword>
<protein>
    <submittedName>
        <fullName evidence="2">TraQ</fullName>
    </submittedName>
</protein>
<sequence length="176" mass="18251">MMNMDALTAIENFASSIFSAGMDFLFTWGEFIGVISMITLFARARSAGPVKMSPGKFIAGMLTSCMLVSLPAMINAGGVQMGFRADSFGPIAYVQPQTFGAAAGAANAVLSLAKLAGVGFVMNGISIWRKAGLDGHTALSASESVSKGNVKFIAGVLLVFIDRVLNALLASIGIVF</sequence>
<dbReference type="AlphaFoldDB" id="A0A2L1KUB1"/>
<feature type="transmembrane region" description="Helical" evidence="1">
    <location>
        <begin position="152"/>
        <end position="175"/>
    </location>
</feature>
<dbReference type="NCBIfam" id="NF033883">
    <property type="entry name" value="conj_TraQ_IncI1"/>
    <property type="match status" value="1"/>
</dbReference>
<feature type="transmembrane region" description="Helical" evidence="1">
    <location>
        <begin position="57"/>
        <end position="79"/>
    </location>
</feature>
<reference evidence="2" key="1">
    <citation type="journal article" date="2018" name="Antimicrob. Agents Chemother.">
        <title>Characterization of the complete nucleotide sequences of IMP-4-encoding plasmids, belonging to diverse Inc families, recovered from Enterobacteriaceae of wildlife origin.</title>
        <authorList>
            <person name="Dolejska M."/>
            <person name="Papagiannitsis C.C."/>
            <person name="Pratova H."/>
            <person name="Medvecky M."/>
            <person name="Davidova Gerzova L."/>
            <person name="Valcek A."/>
        </authorList>
    </citation>
    <scope>NUCLEOTIDE SEQUENCE</scope>
    <source>
        <plasmid evidence="2">pEc42</plasmid>
    </source>
</reference>
<feature type="transmembrane region" description="Helical" evidence="1">
    <location>
        <begin position="25"/>
        <end position="45"/>
    </location>
</feature>
<dbReference type="EMBL" id="MG516908">
    <property type="protein sequence ID" value="AVE25914.1"/>
    <property type="molecule type" value="Genomic_DNA"/>
</dbReference>
<accession>A0A2L1KUB1</accession>
<dbReference type="InterPro" id="IPR048039">
    <property type="entry name" value="TraQ-like"/>
</dbReference>
<keyword evidence="1" id="KW-0812">Transmembrane</keyword>
<feature type="transmembrane region" description="Helical" evidence="1">
    <location>
        <begin position="99"/>
        <end position="121"/>
    </location>
</feature>
<keyword evidence="2" id="KW-0614">Plasmid</keyword>
<geneLocation type="plasmid" evidence="2">
    <name>pEc42</name>
</geneLocation>
<keyword evidence="1" id="KW-1133">Transmembrane helix</keyword>
<proteinExistence type="predicted"/>
<evidence type="ECO:0000256" key="1">
    <source>
        <dbReference type="SAM" id="Phobius"/>
    </source>
</evidence>